<dbReference type="InterPro" id="IPR052358">
    <property type="entry name" value="Aro_Compnd_Degr_Hydrolases"/>
</dbReference>
<accession>A0A0D6PJF7</accession>
<evidence type="ECO:0000313" key="3">
    <source>
        <dbReference type="Proteomes" id="UP000032668"/>
    </source>
</evidence>
<protein>
    <submittedName>
        <fullName evidence="2">Amidohydrolase</fullName>
    </submittedName>
</protein>
<dbReference type="Pfam" id="PF04909">
    <property type="entry name" value="Amidohydro_2"/>
    <property type="match status" value="1"/>
</dbReference>
<dbReference type="Proteomes" id="UP000032668">
    <property type="component" value="Unassembled WGS sequence"/>
</dbReference>
<comment type="caution">
    <text evidence="2">The sequence shown here is derived from an EMBL/GenBank/DDBJ whole genome shotgun (WGS) entry which is preliminary data.</text>
</comment>
<name>A0A0D6PJF7_9PROT</name>
<dbReference type="RefSeq" id="WP_048880286.1">
    <property type="nucleotide sequence ID" value="NZ_FQVJ01000022.1"/>
</dbReference>
<reference evidence="2 3" key="1">
    <citation type="submission" date="2012-11" db="EMBL/GenBank/DDBJ databases">
        <title>Whole genome sequence of Acidocella aminolytica 101 = DSM 11237.</title>
        <authorList>
            <person name="Azuma Y."/>
            <person name="Higashiura N."/>
            <person name="Hirakawa H."/>
            <person name="Matsushita K."/>
        </authorList>
    </citation>
    <scope>NUCLEOTIDE SEQUENCE [LARGE SCALE GENOMIC DNA]</scope>
    <source>
        <strain evidence="3">101 / DSM 11237</strain>
    </source>
</reference>
<dbReference type="PANTHER" id="PTHR35563:SF2">
    <property type="entry name" value="BARREL METAL-DEPENDENT HYDROLASE, PUTATIVE (AFU_ORTHOLOGUE AFUA_1G16240)-RELATED"/>
    <property type="match status" value="1"/>
</dbReference>
<organism evidence="2 3">
    <name type="scientific">Acidocella aminolytica 101 = DSM 11237</name>
    <dbReference type="NCBI Taxonomy" id="1120923"/>
    <lineage>
        <taxon>Bacteria</taxon>
        <taxon>Pseudomonadati</taxon>
        <taxon>Pseudomonadota</taxon>
        <taxon>Alphaproteobacteria</taxon>
        <taxon>Acetobacterales</taxon>
        <taxon>Acidocellaceae</taxon>
        <taxon>Acidocella</taxon>
    </lineage>
</organism>
<evidence type="ECO:0000259" key="1">
    <source>
        <dbReference type="Pfam" id="PF04909"/>
    </source>
</evidence>
<gene>
    <name evidence="2" type="ORF">Aam_126_034</name>
</gene>
<dbReference type="Gene3D" id="3.20.20.140">
    <property type="entry name" value="Metal-dependent hydrolases"/>
    <property type="match status" value="1"/>
</dbReference>
<dbReference type="InterPro" id="IPR032466">
    <property type="entry name" value="Metal_Hydrolase"/>
</dbReference>
<dbReference type="SUPFAM" id="SSF51556">
    <property type="entry name" value="Metallo-dependent hydrolases"/>
    <property type="match status" value="1"/>
</dbReference>
<dbReference type="AlphaFoldDB" id="A0A0D6PJF7"/>
<sequence length="282" mass="30578">MDHIAALVAEPKIDTHLHVTDPARFPYQADSTYNPTGQEIGTLDYLRTVLAAYGVEKALLVQPTSGYAEDNAALLDALAQSGGQWRGIAVLPPDISFDDLKALQAQGVAGAAFQMPAHPPGHYCAYAGLIEKLAALDMVLDIQFEGEGVFEAMSLIEASDVRVVIDHCGRPDLPAGLDGFAFRALLCLAEREAETTIKLSGLHKFAPFPWPFEAAHPVVADLLRAFGPGRCMWGSDWPFLRLPERLDFGAVLALAGRLFPDPAMRAEIFHGTAERVFWRAGV</sequence>
<dbReference type="PANTHER" id="PTHR35563">
    <property type="entry name" value="BARREL METAL-DEPENDENT HYDROLASE, PUTATIVE (AFU_ORTHOLOGUE AFUA_1G16240)-RELATED"/>
    <property type="match status" value="1"/>
</dbReference>
<keyword evidence="3" id="KW-1185">Reference proteome</keyword>
<dbReference type="EMBL" id="BANC01000124">
    <property type="protein sequence ID" value="GAN81905.1"/>
    <property type="molecule type" value="Genomic_DNA"/>
</dbReference>
<dbReference type="STRING" id="1120923.SAMN02746095_02461"/>
<dbReference type="GO" id="GO:0016787">
    <property type="term" value="F:hydrolase activity"/>
    <property type="evidence" value="ECO:0007669"/>
    <property type="project" value="UniProtKB-KW"/>
</dbReference>
<feature type="domain" description="Amidohydrolase-related" evidence="1">
    <location>
        <begin position="13"/>
        <end position="277"/>
    </location>
</feature>
<keyword evidence="2" id="KW-0378">Hydrolase</keyword>
<dbReference type="InterPro" id="IPR006680">
    <property type="entry name" value="Amidohydro-rel"/>
</dbReference>
<proteinExistence type="predicted"/>
<evidence type="ECO:0000313" key="2">
    <source>
        <dbReference type="EMBL" id="GAN81905.1"/>
    </source>
</evidence>